<dbReference type="PIRSF" id="PIRSF029288">
    <property type="entry name" value="SciE_ImpE"/>
    <property type="match status" value="1"/>
</dbReference>
<dbReference type="Pfam" id="PF07024">
    <property type="entry name" value="ImpE"/>
    <property type="match status" value="1"/>
</dbReference>
<proteinExistence type="predicted"/>
<evidence type="ECO:0000313" key="2">
    <source>
        <dbReference type="Proteomes" id="UP000000260"/>
    </source>
</evidence>
<evidence type="ECO:0000313" key="1">
    <source>
        <dbReference type="EMBL" id="ABU77968.1"/>
    </source>
</evidence>
<dbReference type="Gene3D" id="1.25.40.10">
    <property type="entry name" value="Tetratricopeptide repeat domain"/>
    <property type="match status" value="1"/>
</dbReference>
<dbReference type="InterPro" id="IPR009211">
    <property type="entry name" value="TagJ"/>
</dbReference>
<reference evidence="1 2" key="1">
    <citation type="journal article" date="2010" name="PLoS ONE">
        <title>Genome sequence of Cronobacter sakazakii BAA-894 and comparative genomic hybridization analysis with other Cronobacter species.</title>
        <authorList>
            <person name="Kucerova E."/>
            <person name="Clifton S.W."/>
            <person name="Xia X.Q."/>
            <person name="Long F."/>
            <person name="Porwollik S."/>
            <person name="Fulton L."/>
            <person name="Fronick C."/>
            <person name="Minx P."/>
            <person name="Kyung K."/>
            <person name="Warren W."/>
            <person name="Fulton R."/>
            <person name="Feng D."/>
            <person name="Wollam A."/>
            <person name="Shah N."/>
            <person name="Bhonagiri V."/>
            <person name="Nash W.E."/>
            <person name="Hallsworth-Pepin K."/>
            <person name="Wilson R.K."/>
            <person name="McClelland M."/>
            <person name="Forsythe S.J."/>
        </authorList>
    </citation>
    <scope>NUCLEOTIDE SEQUENCE [LARGE SCALE GENOMIC DNA]</scope>
    <source>
        <strain evidence="1 2">ATCC BAA-894</strain>
    </source>
</reference>
<dbReference type="InterPro" id="IPR011990">
    <property type="entry name" value="TPR-like_helical_dom_sf"/>
</dbReference>
<dbReference type="HOGENOM" id="CLU_087908_1_0_6"/>
<sequence>MTMTTEITFKDLLNRAAFDAHFNATTSRLKAQPDNSAARELLFKFYCLEGDWHNALTHLEILKALDAEYTKRVELYKNLVMSEILRARVLAGDITPAGLTEPLPEWVALLHEANRQFAAGEDEDAERLRQQAFDLAPLTAGEGEEIAPFSWIADSDGRLGPVCEFICAGGYRWVPFSALRALKIHRPVDLLDLLWLPAQVTLADGQFQGYIPARYPLTPQATQETLLGSLTDWQPVSESLCIGLGRKMLITDNADYALPDLRELRFY</sequence>
<organism evidence="1 2">
    <name type="scientific">Cronobacter sakazakii (strain ATCC BAA-894)</name>
    <name type="common">Enterobacter sakazakii</name>
    <dbReference type="NCBI Taxonomy" id="290339"/>
    <lineage>
        <taxon>Bacteria</taxon>
        <taxon>Pseudomonadati</taxon>
        <taxon>Pseudomonadota</taxon>
        <taxon>Gammaproteobacteria</taxon>
        <taxon>Enterobacterales</taxon>
        <taxon>Enterobacteriaceae</taxon>
        <taxon>Cronobacter</taxon>
    </lineage>
</organism>
<protein>
    <recommendedName>
        <fullName evidence="3">ImpE family T6SS protein Cts1E</fullName>
    </recommendedName>
</protein>
<dbReference type="KEGG" id="esa:ESA_02736"/>
<dbReference type="AlphaFoldDB" id="A7MNP3"/>
<gene>
    <name evidence="1" type="ordered locus">ESA_02736</name>
</gene>
<dbReference type="SUPFAM" id="SSF144059">
    <property type="entry name" value="ImpE-like"/>
    <property type="match status" value="1"/>
</dbReference>
<keyword evidence="2" id="KW-1185">Reference proteome</keyword>
<accession>A7MNP3</accession>
<evidence type="ECO:0008006" key="3">
    <source>
        <dbReference type="Google" id="ProtNLM"/>
    </source>
</evidence>
<dbReference type="Proteomes" id="UP000000260">
    <property type="component" value="Chromosome"/>
</dbReference>
<dbReference type="EMBL" id="CP000783">
    <property type="protein sequence ID" value="ABU77968.1"/>
    <property type="molecule type" value="Genomic_DNA"/>
</dbReference>
<name>A7MNP3_CROS8</name>